<dbReference type="PANTHER" id="PTHR43884">
    <property type="entry name" value="ACYL-COA DEHYDROGENASE"/>
    <property type="match status" value="1"/>
</dbReference>
<dbReference type="InterPro" id="IPR013786">
    <property type="entry name" value="AcylCoA_DH/ox_N"/>
</dbReference>
<dbReference type="GO" id="GO:0050660">
    <property type="term" value="F:flavin adenine dinucleotide binding"/>
    <property type="evidence" value="ECO:0007669"/>
    <property type="project" value="InterPro"/>
</dbReference>
<dbReference type="Gene3D" id="2.40.110.10">
    <property type="entry name" value="Butyryl-CoA Dehydrogenase, subunit A, domain 2"/>
    <property type="match status" value="1"/>
</dbReference>
<dbReference type="InterPro" id="IPR037069">
    <property type="entry name" value="AcylCoA_DH/ox_N_sf"/>
</dbReference>
<dbReference type="Gene3D" id="1.20.140.10">
    <property type="entry name" value="Butyryl-CoA Dehydrogenase, subunit A, domain 3"/>
    <property type="match status" value="1"/>
</dbReference>
<dbReference type="InterPro" id="IPR036250">
    <property type="entry name" value="AcylCo_DH-like_C"/>
</dbReference>
<dbReference type="OrthoDB" id="571684at2"/>
<keyword evidence="1" id="KW-0560">Oxidoreductase</keyword>
<protein>
    <submittedName>
        <fullName evidence="5">SfnB family sulfur acquisition oxidoreductase</fullName>
    </submittedName>
</protein>
<gene>
    <name evidence="5" type="ORF">IP91_01456</name>
</gene>
<sequence>MNAAVPKEVQNAVPTSTGSVHVIRDDAEALEVAALLAARFAPGAAERDRERRLPVAELRQLRESGLWGITVPREYGGAGVSYATLAKVFTLLSAVDGSIGQIPQNHYFILEIIRHEGSEEQKRFFFDRVLAGDHFGNALVEPDVRKGEDRKTSLTRNADGSGYRVNVRKYYSTGALFADWVPVSVTDNEKRHFLAIYPRTADGLRIVDDWASFGQRTTASGTVIAENAYLKAEWLVPHTVDADHVKPVGPVGQIMHAGIDTGIARAAFEATIAFIRERNPRADDAPAGTAWEEDQLTIREIGDLAVALHGTEALLERAGLLIDRAYATKQRDDWTRAAIAVSEVRAASTHSALLITNKLFELAGTRSTAPQHGLDRLWRDARTHTLHDPVRWRLFDVGNYYLNDKVPLRRPKHLADSRETPKATPEGPEPVVGELPQPRLAAGL</sequence>
<dbReference type="SUPFAM" id="SSF56645">
    <property type="entry name" value="Acyl-CoA dehydrogenase NM domain-like"/>
    <property type="match status" value="1"/>
</dbReference>
<dbReference type="Pfam" id="PF08028">
    <property type="entry name" value="Acyl-CoA_dh_2"/>
    <property type="match status" value="1"/>
</dbReference>
<dbReference type="GO" id="GO:0006552">
    <property type="term" value="P:L-leucine catabolic process"/>
    <property type="evidence" value="ECO:0007669"/>
    <property type="project" value="TreeGrafter"/>
</dbReference>
<dbReference type="InterPro" id="IPR013107">
    <property type="entry name" value="Acyl-CoA_DH_C"/>
</dbReference>
<dbReference type="AlphaFoldDB" id="A0A562REK0"/>
<evidence type="ECO:0000259" key="4">
    <source>
        <dbReference type="Pfam" id="PF08028"/>
    </source>
</evidence>
<feature type="region of interest" description="Disordered" evidence="2">
    <location>
        <begin position="412"/>
        <end position="444"/>
    </location>
</feature>
<dbReference type="EMBL" id="VLLB01000002">
    <property type="protein sequence ID" value="TWI67343.1"/>
    <property type="molecule type" value="Genomic_DNA"/>
</dbReference>
<evidence type="ECO:0000259" key="3">
    <source>
        <dbReference type="Pfam" id="PF02771"/>
    </source>
</evidence>
<accession>A0A562REK0</accession>
<reference evidence="5 6" key="1">
    <citation type="journal article" date="2015" name="Stand. Genomic Sci.">
        <title>Genomic Encyclopedia of Bacterial and Archaeal Type Strains, Phase III: the genomes of soil and plant-associated and newly described type strains.</title>
        <authorList>
            <person name="Whitman W.B."/>
            <person name="Woyke T."/>
            <person name="Klenk H.P."/>
            <person name="Zhou Y."/>
            <person name="Lilburn T.G."/>
            <person name="Beck B.J."/>
            <person name="De Vos P."/>
            <person name="Vandamme P."/>
            <person name="Eisen J.A."/>
            <person name="Garrity G."/>
            <person name="Hugenholtz P."/>
            <person name="Kyrpides N.C."/>
        </authorList>
    </citation>
    <scope>NUCLEOTIDE SEQUENCE [LARGE SCALE GENOMIC DNA]</scope>
    <source>
        <strain evidence="5 6">CGMCC 1.10822</strain>
    </source>
</reference>
<organism evidence="5 6">
    <name type="scientific">Pseudoduganella lurida</name>
    <dbReference type="NCBI Taxonomy" id="1036180"/>
    <lineage>
        <taxon>Bacteria</taxon>
        <taxon>Pseudomonadati</taxon>
        <taxon>Pseudomonadota</taxon>
        <taxon>Betaproteobacteria</taxon>
        <taxon>Burkholderiales</taxon>
        <taxon>Oxalobacteraceae</taxon>
        <taxon>Telluria group</taxon>
        <taxon>Pseudoduganella</taxon>
    </lineage>
</organism>
<dbReference type="Proteomes" id="UP000318431">
    <property type="component" value="Unassembled WGS sequence"/>
</dbReference>
<dbReference type="PIRSF" id="PIRSF016578">
    <property type="entry name" value="HsaA"/>
    <property type="match status" value="1"/>
</dbReference>
<dbReference type="InterPro" id="IPR046373">
    <property type="entry name" value="Acyl-CoA_Oxase/DH_mid-dom_sf"/>
</dbReference>
<dbReference type="InterPro" id="IPR009100">
    <property type="entry name" value="AcylCoA_DH/oxidase_NM_dom_sf"/>
</dbReference>
<proteinExistence type="predicted"/>
<evidence type="ECO:0000313" key="5">
    <source>
        <dbReference type="EMBL" id="TWI67343.1"/>
    </source>
</evidence>
<evidence type="ECO:0000313" key="6">
    <source>
        <dbReference type="Proteomes" id="UP000318431"/>
    </source>
</evidence>
<evidence type="ECO:0000256" key="2">
    <source>
        <dbReference type="SAM" id="MobiDB-lite"/>
    </source>
</evidence>
<dbReference type="SUPFAM" id="SSF47203">
    <property type="entry name" value="Acyl-CoA dehydrogenase C-terminal domain-like"/>
    <property type="match status" value="1"/>
</dbReference>
<keyword evidence="6" id="KW-1185">Reference proteome</keyword>
<dbReference type="RefSeq" id="WP_145648170.1">
    <property type="nucleotide sequence ID" value="NZ_VLLB01000002.1"/>
</dbReference>
<dbReference type="Pfam" id="PF02771">
    <property type="entry name" value="Acyl-CoA_dh_N"/>
    <property type="match status" value="1"/>
</dbReference>
<dbReference type="NCBIfam" id="TIGR04022">
    <property type="entry name" value="sulfur_SfnB"/>
    <property type="match status" value="1"/>
</dbReference>
<dbReference type="GO" id="GO:0008470">
    <property type="term" value="F:3-methylbutanoyl-CoA dehydrogenase activity"/>
    <property type="evidence" value="ECO:0007669"/>
    <property type="project" value="TreeGrafter"/>
</dbReference>
<feature type="compositionally biased region" description="Low complexity" evidence="2">
    <location>
        <begin position="425"/>
        <end position="434"/>
    </location>
</feature>
<feature type="domain" description="Acyl-CoA dehydrogenase C-terminal" evidence="4">
    <location>
        <begin position="254"/>
        <end position="388"/>
    </location>
</feature>
<evidence type="ECO:0000256" key="1">
    <source>
        <dbReference type="ARBA" id="ARBA00023002"/>
    </source>
</evidence>
<feature type="domain" description="Acyl-CoA dehydrogenase/oxidase N-terminal" evidence="3">
    <location>
        <begin position="31"/>
        <end position="133"/>
    </location>
</feature>
<dbReference type="InterPro" id="IPR023922">
    <property type="entry name" value="S04_starv_induced_SfnB"/>
</dbReference>
<dbReference type="PANTHER" id="PTHR43884:SF12">
    <property type="entry name" value="ISOVALERYL-COA DEHYDROGENASE, MITOCHONDRIAL-RELATED"/>
    <property type="match status" value="1"/>
</dbReference>
<name>A0A562REK0_9BURK</name>
<comment type="caution">
    <text evidence="5">The sequence shown here is derived from an EMBL/GenBank/DDBJ whole genome shotgun (WGS) entry which is preliminary data.</text>
</comment>
<dbReference type="Gene3D" id="1.10.540.10">
    <property type="entry name" value="Acyl-CoA dehydrogenase/oxidase, N-terminal domain"/>
    <property type="match status" value="1"/>
</dbReference>